<sequence length="543" mass="60319">MNGRRSLTKHSRLSGDEASRTPTATPTKQPKLSSEEATPTQRFLAASAARRPRTRHTSEPPTLPVRLRYGPGHAVLVPPFEEETLPLGSPACIGTWLASAVVAVRGVTTWVTTWVTWAASRAAAAGIDARLGELALLWWEFALVWWQFTLVWSRRALTWWRCAATCALAALVVYAYVATNLAYAPKPDRGALDIYHASCPPSFLYHASLTLPDADLNPLLGLPPRLFPTWSPPRPVVDAQLRRLQLCWHTDKAAQHCRGRRTCAVDVAHLKAVGALHTAVHAAWKQRQPTFCISQAVLGVGDGDPKPFLHHYRLSQGELRKLLDDRRKPVDISHLATQQPLLLNTSLPAFDAGCAARCGLVAQTGRLVRRALVPYPWQDVAAGAPTLADVGRREHCVCMLDAASMLRTYWSLIPPRNHPLWADPTLAALPLFSLKGILWRPLRALASFSSNADLAHEWAARVVDDTQKRWVKTGWSENADFDRHTVEGRAKHRAQEVRWRARRDWEYCIREAAAYDSLGFGLGSFAFSRCGDEVEVPDDADDD</sequence>
<keyword evidence="2" id="KW-0472">Membrane</keyword>
<protein>
    <submittedName>
        <fullName evidence="3">Uncharacterized protein</fullName>
    </submittedName>
</protein>
<accession>A0A6A5ZXZ1</accession>
<evidence type="ECO:0000256" key="2">
    <source>
        <dbReference type="SAM" id="Phobius"/>
    </source>
</evidence>
<reference evidence="3" key="1">
    <citation type="journal article" date="2020" name="Stud. Mycol.">
        <title>101 Dothideomycetes genomes: a test case for predicting lifestyles and emergence of pathogens.</title>
        <authorList>
            <person name="Haridas S."/>
            <person name="Albert R."/>
            <person name="Binder M."/>
            <person name="Bloem J."/>
            <person name="Labutti K."/>
            <person name="Salamov A."/>
            <person name="Andreopoulos B."/>
            <person name="Baker S."/>
            <person name="Barry K."/>
            <person name="Bills G."/>
            <person name="Bluhm B."/>
            <person name="Cannon C."/>
            <person name="Castanera R."/>
            <person name="Culley D."/>
            <person name="Daum C."/>
            <person name="Ezra D."/>
            <person name="Gonzalez J."/>
            <person name="Henrissat B."/>
            <person name="Kuo A."/>
            <person name="Liang C."/>
            <person name="Lipzen A."/>
            <person name="Lutzoni F."/>
            <person name="Magnuson J."/>
            <person name="Mondo S."/>
            <person name="Nolan M."/>
            <person name="Ohm R."/>
            <person name="Pangilinan J."/>
            <person name="Park H.-J."/>
            <person name="Ramirez L."/>
            <person name="Alfaro M."/>
            <person name="Sun H."/>
            <person name="Tritt A."/>
            <person name="Yoshinaga Y."/>
            <person name="Zwiers L.-H."/>
            <person name="Turgeon B."/>
            <person name="Goodwin S."/>
            <person name="Spatafora J."/>
            <person name="Crous P."/>
            <person name="Grigoriev I."/>
        </authorList>
    </citation>
    <scope>NUCLEOTIDE SEQUENCE</scope>
    <source>
        <strain evidence="3">CBS 119687</strain>
    </source>
</reference>
<dbReference type="AlphaFoldDB" id="A0A6A5ZXZ1"/>
<evidence type="ECO:0000313" key="3">
    <source>
        <dbReference type="EMBL" id="KAF2123637.1"/>
    </source>
</evidence>
<feature type="transmembrane region" description="Helical" evidence="2">
    <location>
        <begin position="158"/>
        <end position="177"/>
    </location>
</feature>
<organism evidence="3 4">
    <name type="scientific">Dothidotthia symphoricarpi CBS 119687</name>
    <dbReference type="NCBI Taxonomy" id="1392245"/>
    <lineage>
        <taxon>Eukaryota</taxon>
        <taxon>Fungi</taxon>
        <taxon>Dikarya</taxon>
        <taxon>Ascomycota</taxon>
        <taxon>Pezizomycotina</taxon>
        <taxon>Dothideomycetes</taxon>
        <taxon>Pleosporomycetidae</taxon>
        <taxon>Pleosporales</taxon>
        <taxon>Dothidotthiaceae</taxon>
        <taxon>Dothidotthia</taxon>
    </lineage>
</organism>
<keyword evidence="2" id="KW-0812">Transmembrane</keyword>
<keyword evidence="4" id="KW-1185">Reference proteome</keyword>
<keyword evidence="2" id="KW-1133">Transmembrane helix</keyword>
<proteinExistence type="predicted"/>
<feature type="compositionally biased region" description="Polar residues" evidence="1">
    <location>
        <begin position="20"/>
        <end position="41"/>
    </location>
</feature>
<dbReference type="GeneID" id="54407466"/>
<dbReference type="Proteomes" id="UP000799771">
    <property type="component" value="Unassembled WGS sequence"/>
</dbReference>
<gene>
    <name evidence="3" type="ORF">P153DRAFT_361874</name>
</gene>
<feature type="compositionally biased region" description="Basic residues" evidence="1">
    <location>
        <begin position="1"/>
        <end position="12"/>
    </location>
</feature>
<evidence type="ECO:0000313" key="4">
    <source>
        <dbReference type="Proteomes" id="UP000799771"/>
    </source>
</evidence>
<evidence type="ECO:0000256" key="1">
    <source>
        <dbReference type="SAM" id="MobiDB-lite"/>
    </source>
</evidence>
<dbReference type="EMBL" id="ML977524">
    <property type="protein sequence ID" value="KAF2123637.1"/>
    <property type="molecule type" value="Genomic_DNA"/>
</dbReference>
<dbReference type="RefSeq" id="XP_033518031.1">
    <property type="nucleotide sequence ID" value="XM_033667034.1"/>
</dbReference>
<feature type="region of interest" description="Disordered" evidence="1">
    <location>
        <begin position="1"/>
        <end position="63"/>
    </location>
</feature>
<name>A0A6A5ZXZ1_9PLEO</name>